<accession>A0AAV9C0G5</accession>
<evidence type="ECO:0000313" key="2">
    <source>
        <dbReference type="Proteomes" id="UP001180020"/>
    </source>
</evidence>
<gene>
    <name evidence="1" type="ORF">QJS10_CPB22g00315</name>
</gene>
<reference evidence="1" key="1">
    <citation type="journal article" date="2023" name="Nat. Commun.">
        <title>Diploid and tetraploid genomes of Acorus and the evolution of monocots.</title>
        <authorList>
            <person name="Ma L."/>
            <person name="Liu K.W."/>
            <person name="Li Z."/>
            <person name="Hsiao Y.Y."/>
            <person name="Qi Y."/>
            <person name="Fu T."/>
            <person name="Tang G.D."/>
            <person name="Zhang D."/>
            <person name="Sun W.H."/>
            <person name="Liu D.K."/>
            <person name="Li Y."/>
            <person name="Chen G.Z."/>
            <person name="Liu X.D."/>
            <person name="Liao X.Y."/>
            <person name="Jiang Y.T."/>
            <person name="Yu X."/>
            <person name="Hao Y."/>
            <person name="Huang J."/>
            <person name="Zhao X.W."/>
            <person name="Ke S."/>
            <person name="Chen Y.Y."/>
            <person name="Wu W.L."/>
            <person name="Hsu J.L."/>
            <person name="Lin Y.F."/>
            <person name="Huang M.D."/>
            <person name="Li C.Y."/>
            <person name="Huang L."/>
            <person name="Wang Z.W."/>
            <person name="Zhao X."/>
            <person name="Zhong W.Y."/>
            <person name="Peng D.H."/>
            <person name="Ahmad S."/>
            <person name="Lan S."/>
            <person name="Zhang J.S."/>
            <person name="Tsai W.C."/>
            <person name="Van de Peer Y."/>
            <person name="Liu Z.J."/>
        </authorList>
    </citation>
    <scope>NUCLEOTIDE SEQUENCE</scope>
    <source>
        <strain evidence="1">CP</strain>
    </source>
</reference>
<name>A0AAV9C0G5_ACOCL</name>
<dbReference type="Proteomes" id="UP001180020">
    <property type="component" value="Unassembled WGS sequence"/>
</dbReference>
<sequence length="85" mass="9970">MRDAPVLAKLDRILLSEDWEDVFPCCADHVPLLLSSQVTSRKKASFRYESWWAECPEVEEIIRVNWLKPARVIGDAKRLAFKLRR</sequence>
<evidence type="ECO:0000313" key="1">
    <source>
        <dbReference type="EMBL" id="KAK1282335.1"/>
    </source>
</evidence>
<comment type="caution">
    <text evidence="1">The sequence shown here is derived from an EMBL/GenBank/DDBJ whole genome shotgun (WGS) entry which is preliminary data.</text>
</comment>
<organism evidence="1 2">
    <name type="scientific">Acorus calamus</name>
    <name type="common">Sweet flag</name>
    <dbReference type="NCBI Taxonomy" id="4465"/>
    <lineage>
        <taxon>Eukaryota</taxon>
        <taxon>Viridiplantae</taxon>
        <taxon>Streptophyta</taxon>
        <taxon>Embryophyta</taxon>
        <taxon>Tracheophyta</taxon>
        <taxon>Spermatophyta</taxon>
        <taxon>Magnoliopsida</taxon>
        <taxon>Liliopsida</taxon>
        <taxon>Acoraceae</taxon>
        <taxon>Acorus</taxon>
    </lineage>
</organism>
<protein>
    <submittedName>
        <fullName evidence="1">Uncharacterized protein</fullName>
    </submittedName>
</protein>
<proteinExistence type="predicted"/>
<dbReference type="AlphaFoldDB" id="A0AAV9C0G5"/>
<keyword evidence="2" id="KW-1185">Reference proteome</keyword>
<reference evidence="1" key="2">
    <citation type="submission" date="2023-06" db="EMBL/GenBank/DDBJ databases">
        <authorList>
            <person name="Ma L."/>
            <person name="Liu K.-W."/>
            <person name="Li Z."/>
            <person name="Hsiao Y.-Y."/>
            <person name="Qi Y."/>
            <person name="Fu T."/>
            <person name="Tang G."/>
            <person name="Zhang D."/>
            <person name="Sun W.-H."/>
            <person name="Liu D.-K."/>
            <person name="Li Y."/>
            <person name="Chen G.-Z."/>
            <person name="Liu X.-D."/>
            <person name="Liao X.-Y."/>
            <person name="Jiang Y.-T."/>
            <person name="Yu X."/>
            <person name="Hao Y."/>
            <person name="Huang J."/>
            <person name="Zhao X.-W."/>
            <person name="Ke S."/>
            <person name="Chen Y.-Y."/>
            <person name="Wu W.-L."/>
            <person name="Hsu J.-L."/>
            <person name="Lin Y.-F."/>
            <person name="Huang M.-D."/>
            <person name="Li C.-Y."/>
            <person name="Huang L."/>
            <person name="Wang Z.-W."/>
            <person name="Zhao X."/>
            <person name="Zhong W.-Y."/>
            <person name="Peng D.-H."/>
            <person name="Ahmad S."/>
            <person name="Lan S."/>
            <person name="Zhang J.-S."/>
            <person name="Tsai W.-C."/>
            <person name="Van De Peer Y."/>
            <person name="Liu Z.-J."/>
        </authorList>
    </citation>
    <scope>NUCLEOTIDE SEQUENCE</scope>
    <source>
        <strain evidence="1">CP</strain>
        <tissue evidence="1">Leaves</tissue>
    </source>
</reference>
<dbReference type="EMBL" id="JAUJYO010000022">
    <property type="protein sequence ID" value="KAK1282335.1"/>
    <property type="molecule type" value="Genomic_DNA"/>
</dbReference>